<comment type="similarity">
    <text evidence="1">Belongs to the carbohydrate kinase PfkB family.</text>
</comment>
<sequence>MQSSDNDTLSRTVDESLSNILVMGETVIDFIPDQPGELSMTETFHRRAGGAPANVAVRLAELGLSPWFWTRVGDDGFGSFLHQTLRDNGLTDRFIIHDDTASTALAFVSHDDDADREFNFYRTETADTRFDSMTIPDSVLGDVSWVIFGGVCLACEPARTAMLSVAKRAQQNNCTVVFDPNARPELWDSPDEFDTACRDACDIADIIKATPEDIAAAGIDHDDEHNTSLDALLDLGPHTAFITYGDAGAAAQATDDAPWGATEVTHEGYSVNVVDTTGAGDAFLAGGIRGLIDGLTLAETLSLANATAAITTTKQGAMDATVSQEAINQIRTDDVS</sequence>
<dbReference type="HOGENOM" id="CLU_027634_6_1_2"/>
<proteinExistence type="inferred from homology"/>
<keyword evidence="5" id="KW-0067">ATP-binding</keyword>
<dbReference type="SUPFAM" id="SSF53613">
    <property type="entry name" value="Ribokinase-like"/>
    <property type="match status" value="1"/>
</dbReference>
<evidence type="ECO:0000313" key="7">
    <source>
        <dbReference type="EMBL" id="ERG93113.1"/>
    </source>
</evidence>
<dbReference type="PANTHER" id="PTHR43085">
    <property type="entry name" value="HEXOKINASE FAMILY MEMBER"/>
    <property type="match status" value="1"/>
</dbReference>
<dbReference type="InterPro" id="IPR011611">
    <property type="entry name" value="PfkB_dom"/>
</dbReference>
<evidence type="ECO:0000256" key="3">
    <source>
        <dbReference type="ARBA" id="ARBA00022741"/>
    </source>
</evidence>
<dbReference type="STRING" id="1238424.J07HQW1_03170"/>
<dbReference type="Pfam" id="PF00294">
    <property type="entry name" value="PfkB"/>
    <property type="match status" value="1"/>
</dbReference>
<evidence type="ECO:0000256" key="2">
    <source>
        <dbReference type="ARBA" id="ARBA00022679"/>
    </source>
</evidence>
<protein>
    <submittedName>
        <fullName evidence="7">Sugar kinase, ribokinase family</fullName>
    </submittedName>
</protein>
<evidence type="ECO:0000256" key="5">
    <source>
        <dbReference type="ARBA" id="ARBA00022840"/>
    </source>
</evidence>
<gene>
    <name evidence="7" type="ORF">J07HQW1_03170</name>
</gene>
<organism evidence="7 8">
    <name type="scientific">Haloquadratum walsbyi J07HQW1</name>
    <dbReference type="NCBI Taxonomy" id="1238424"/>
    <lineage>
        <taxon>Archaea</taxon>
        <taxon>Methanobacteriati</taxon>
        <taxon>Methanobacteriota</taxon>
        <taxon>Stenosarchaea group</taxon>
        <taxon>Halobacteria</taxon>
        <taxon>Halobacteriales</taxon>
        <taxon>Haloferacaceae</taxon>
        <taxon>Haloquadratum</taxon>
    </lineage>
</organism>
<keyword evidence="4 7" id="KW-0418">Kinase</keyword>
<keyword evidence="3" id="KW-0547">Nucleotide-binding</keyword>
<dbReference type="PANTHER" id="PTHR43085:SF1">
    <property type="entry name" value="PSEUDOURIDINE KINASE-RELATED"/>
    <property type="match status" value="1"/>
</dbReference>
<dbReference type="Proteomes" id="UP000030649">
    <property type="component" value="Unassembled WGS sequence"/>
</dbReference>
<dbReference type="GO" id="GO:0016301">
    <property type="term" value="F:kinase activity"/>
    <property type="evidence" value="ECO:0007669"/>
    <property type="project" value="UniProtKB-KW"/>
</dbReference>
<reference evidence="7 8" key="1">
    <citation type="journal article" date="2013" name="PLoS ONE">
        <title>Assembly-driven community genomics of a hypersaline microbial ecosystem.</title>
        <authorList>
            <person name="Podell S."/>
            <person name="Ugalde J.A."/>
            <person name="Narasingarao P."/>
            <person name="Banfield J.F."/>
            <person name="Heidelberg K.B."/>
            <person name="Allen E.E."/>
        </authorList>
    </citation>
    <scope>NUCLEOTIDE SEQUENCE [LARGE SCALE GENOMIC DNA]</scope>
    <source>
        <strain evidence="8">J07HQW1</strain>
    </source>
</reference>
<feature type="domain" description="Carbohydrate kinase PfkB" evidence="6">
    <location>
        <begin position="19"/>
        <end position="319"/>
    </location>
</feature>
<evidence type="ECO:0000259" key="6">
    <source>
        <dbReference type="Pfam" id="PF00294"/>
    </source>
</evidence>
<accession>U1N994</accession>
<dbReference type="PROSITE" id="PS00583">
    <property type="entry name" value="PFKB_KINASES_1"/>
    <property type="match status" value="1"/>
</dbReference>
<evidence type="ECO:0000256" key="4">
    <source>
        <dbReference type="ARBA" id="ARBA00022777"/>
    </source>
</evidence>
<dbReference type="Gene3D" id="3.40.1190.20">
    <property type="match status" value="1"/>
</dbReference>
<dbReference type="EMBL" id="KE356560">
    <property type="protein sequence ID" value="ERG93113.1"/>
    <property type="molecule type" value="Genomic_DNA"/>
</dbReference>
<evidence type="ECO:0000313" key="8">
    <source>
        <dbReference type="Proteomes" id="UP000030649"/>
    </source>
</evidence>
<name>U1N994_9EURY</name>
<dbReference type="InterPro" id="IPR002173">
    <property type="entry name" value="Carboh/pur_kinase_PfkB_CS"/>
</dbReference>
<keyword evidence="2" id="KW-0808">Transferase</keyword>
<dbReference type="InterPro" id="IPR029056">
    <property type="entry name" value="Ribokinase-like"/>
</dbReference>
<dbReference type="InterPro" id="IPR050306">
    <property type="entry name" value="PfkB_Carbo_kinase"/>
</dbReference>
<evidence type="ECO:0000256" key="1">
    <source>
        <dbReference type="ARBA" id="ARBA00010688"/>
    </source>
</evidence>
<dbReference type="AlphaFoldDB" id="U1N994"/>
<dbReference type="CDD" id="cd01167">
    <property type="entry name" value="bac_FRK"/>
    <property type="match status" value="1"/>
</dbReference>
<dbReference type="GO" id="GO:0005524">
    <property type="term" value="F:ATP binding"/>
    <property type="evidence" value="ECO:0007669"/>
    <property type="project" value="UniProtKB-KW"/>
</dbReference>